<dbReference type="GO" id="GO:0005759">
    <property type="term" value="C:mitochondrial matrix"/>
    <property type="evidence" value="ECO:0007669"/>
    <property type="project" value="InterPro"/>
</dbReference>
<dbReference type="eggNOG" id="KOG2536">
    <property type="taxonomic scope" value="Eukaryota"/>
</dbReference>
<dbReference type="OrthoDB" id="278212at2759"/>
<dbReference type="Pfam" id="PF02330">
    <property type="entry name" value="MAM33"/>
    <property type="match status" value="1"/>
</dbReference>
<accession>G8YDF0</accession>
<evidence type="ECO:0000313" key="1">
    <source>
        <dbReference type="EMBL" id="CCE82981.1"/>
    </source>
</evidence>
<dbReference type="PANTHER" id="PTHR10826:SF1">
    <property type="entry name" value="COMPLEMENT COMPONENT 1 Q SUBCOMPONENT-BINDING PROTEIN, MITOCHONDRIAL"/>
    <property type="match status" value="1"/>
</dbReference>
<keyword evidence="2" id="KW-1185">Reference proteome</keyword>
<name>G8YDF0_PICSO</name>
<dbReference type="OMA" id="QYLGPSF"/>
<dbReference type="Proteomes" id="UP000005222">
    <property type="component" value="Chromosome J"/>
</dbReference>
<dbReference type="Gene3D" id="3.10.280.10">
    <property type="entry name" value="Mitochondrial glycoprotein"/>
    <property type="match status" value="1"/>
</dbReference>
<dbReference type="InterPro" id="IPR003428">
    <property type="entry name" value="MAM33"/>
</dbReference>
<dbReference type="AlphaFoldDB" id="G8YDF0"/>
<proteinExistence type="predicted"/>
<dbReference type="EMBL" id="FO082050">
    <property type="protein sequence ID" value="CCE82981.1"/>
    <property type="molecule type" value="Genomic_DNA"/>
</dbReference>
<protein>
    <submittedName>
        <fullName evidence="1">Piso0_002752 protein</fullName>
    </submittedName>
</protein>
<evidence type="ECO:0000313" key="2">
    <source>
        <dbReference type="Proteomes" id="UP000005222"/>
    </source>
</evidence>
<sequence>MYSRILRTPLLRNLNYSGKVATRGLKFTPQIFKVAPTAVRKANYSTSPSAQLKDVLKQELKISNSIPNELDSTYSEFLEKSGFEVLETEGKSNVQLVKKVDNEVIRVFFDVDEVTDVPINDPASEEADIEDEIESLDSLLCNVKVVIENPSIDTGLLTNLFLQSSESSFLVDFVNLQPNVSKFLSESVLQKNEFTDKFKYQGPRFSDLDESVQTSFESYLESKGISDELAEFVIAYSEFKEEKEYRRWLDELTTFLN</sequence>
<dbReference type="GO" id="GO:0042256">
    <property type="term" value="P:cytosolic ribosome assembly"/>
    <property type="evidence" value="ECO:0007669"/>
    <property type="project" value="TreeGrafter"/>
</dbReference>
<dbReference type="HOGENOM" id="CLU_072692_0_1_1"/>
<gene>
    <name evidence="1" type="primary">Piso0_002752</name>
    <name evidence="1" type="ORF">GNLVRS01_PISO0J18797g</name>
</gene>
<reference evidence="1 2" key="1">
    <citation type="journal article" date="2012" name="G3 (Bethesda)">
        <title>Pichia sorbitophila, an interspecies yeast hybrid reveals early steps of genome resolution following polyploidization.</title>
        <authorList>
            <person name="Leh Louis V."/>
            <person name="Despons L."/>
            <person name="Friedrich A."/>
            <person name="Martin T."/>
            <person name="Durrens P."/>
            <person name="Casaregola S."/>
            <person name="Neuveglise C."/>
            <person name="Fairhead C."/>
            <person name="Marck C."/>
            <person name="Cruz J.A."/>
            <person name="Straub M.L."/>
            <person name="Kugler V."/>
            <person name="Sacerdot C."/>
            <person name="Uzunov Z."/>
            <person name="Thierry A."/>
            <person name="Weiss S."/>
            <person name="Bleykasten C."/>
            <person name="De Montigny J."/>
            <person name="Jacques N."/>
            <person name="Jung P."/>
            <person name="Lemaire M."/>
            <person name="Mallet S."/>
            <person name="Morel G."/>
            <person name="Richard G.F."/>
            <person name="Sarkar A."/>
            <person name="Savel G."/>
            <person name="Schacherer J."/>
            <person name="Seret M.L."/>
            <person name="Talla E."/>
            <person name="Samson G."/>
            <person name="Jubin C."/>
            <person name="Poulain J."/>
            <person name="Vacherie B."/>
            <person name="Barbe V."/>
            <person name="Pelletier E."/>
            <person name="Sherman D.J."/>
            <person name="Westhof E."/>
            <person name="Weissenbach J."/>
            <person name="Baret P.V."/>
            <person name="Wincker P."/>
            <person name="Gaillardin C."/>
            <person name="Dujon B."/>
            <person name="Souciet J.L."/>
        </authorList>
    </citation>
    <scope>NUCLEOTIDE SEQUENCE [LARGE SCALE GENOMIC DNA]</scope>
    <source>
        <strain evidence="2">ATCC MYA-4447 / BCRC 22081 / CBS 7064 / NBRC 10061 / NRRL Y-12695</strain>
    </source>
</reference>
<organism evidence="1 2">
    <name type="scientific">Pichia sorbitophila (strain ATCC MYA-4447 / BCRC 22081 / CBS 7064 / NBRC 10061 / NRRL Y-12695)</name>
    <name type="common">Hybrid yeast</name>
    <dbReference type="NCBI Taxonomy" id="559304"/>
    <lineage>
        <taxon>Eukaryota</taxon>
        <taxon>Fungi</taxon>
        <taxon>Dikarya</taxon>
        <taxon>Ascomycota</taxon>
        <taxon>Saccharomycotina</taxon>
        <taxon>Pichiomycetes</taxon>
        <taxon>Debaryomycetaceae</taxon>
        <taxon>Millerozyma</taxon>
    </lineage>
</organism>
<dbReference type="FunCoup" id="G8YDF0">
    <property type="interactions" value="851"/>
</dbReference>
<dbReference type="InterPro" id="IPR036561">
    <property type="entry name" value="MAM33_sf"/>
</dbReference>
<dbReference type="SUPFAM" id="SSF54529">
    <property type="entry name" value="Mitochondrial glycoprotein MAM33-like"/>
    <property type="match status" value="1"/>
</dbReference>
<dbReference type="STRING" id="559304.G8YDF0"/>
<dbReference type="PANTHER" id="PTHR10826">
    <property type="entry name" value="COMPLEMENT COMPONENT 1"/>
    <property type="match status" value="1"/>
</dbReference>
<dbReference type="InParanoid" id="G8YDF0"/>